<dbReference type="Pfam" id="PF09335">
    <property type="entry name" value="VTT_dom"/>
    <property type="match status" value="1"/>
</dbReference>
<keyword evidence="6 7" id="KW-0472">Membrane</keyword>
<proteinExistence type="inferred from homology"/>
<evidence type="ECO:0000256" key="2">
    <source>
        <dbReference type="ARBA" id="ARBA00010792"/>
    </source>
</evidence>
<dbReference type="EMBL" id="VIGC01000020">
    <property type="protein sequence ID" value="TQE94766.1"/>
    <property type="molecule type" value="Genomic_DNA"/>
</dbReference>
<feature type="transmembrane region" description="Helical" evidence="7">
    <location>
        <begin position="107"/>
        <end position="126"/>
    </location>
</feature>
<feature type="transmembrane region" description="Helical" evidence="7">
    <location>
        <begin position="170"/>
        <end position="190"/>
    </location>
</feature>
<organism evidence="9 10">
    <name type="scientific">Litorilinea aerophila</name>
    <dbReference type="NCBI Taxonomy" id="1204385"/>
    <lineage>
        <taxon>Bacteria</taxon>
        <taxon>Bacillati</taxon>
        <taxon>Chloroflexota</taxon>
        <taxon>Caldilineae</taxon>
        <taxon>Caldilineales</taxon>
        <taxon>Caldilineaceae</taxon>
        <taxon>Litorilinea</taxon>
    </lineage>
</organism>
<feature type="transmembrane region" description="Helical" evidence="7">
    <location>
        <begin position="20"/>
        <end position="48"/>
    </location>
</feature>
<accession>A0A540VDC1</accession>
<keyword evidence="5 7" id="KW-1133">Transmembrane helix</keyword>
<dbReference type="PANTHER" id="PTHR42709:SF6">
    <property type="entry name" value="UNDECAPRENYL PHOSPHATE TRANSPORTER A"/>
    <property type="match status" value="1"/>
</dbReference>
<dbReference type="AlphaFoldDB" id="A0A540VDC1"/>
<keyword evidence="3" id="KW-1003">Cell membrane</keyword>
<protein>
    <submittedName>
        <fullName evidence="9">DedA family protein</fullName>
    </submittedName>
</protein>
<evidence type="ECO:0000256" key="4">
    <source>
        <dbReference type="ARBA" id="ARBA00022692"/>
    </source>
</evidence>
<dbReference type="FunCoup" id="A0A540VDC1">
    <property type="interactions" value="47"/>
</dbReference>
<evidence type="ECO:0000256" key="3">
    <source>
        <dbReference type="ARBA" id="ARBA00022475"/>
    </source>
</evidence>
<name>A0A540VDC1_9CHLR</name>
<feature type="domain" description="VTT" evidence="8">
    <location>
        <begin position="35"/>
        <end position="157"/>
    </location>
</feature>
<gene>
    <name evidence="9" type="ORF">FKZ61_15170</name>
</gene>
<feature type="transmembrane region" description="Helical" evidence="7">
    <location>
        <begin position="55"/>
        <end position="76"/>
    </location>
</feature>
<evidence type="ECO:0000256" key="6">
    <source>
        <dbReference type="ARBA" id="ARBA00023136"/>
    </source>
</evidence>
<sequence>MSDFSLSDYLLAYMVAYGPWMFGLALLLGALGVPVPGTLLVLAAGAFVRQGIFDGATVGALGLLGVVLGDSLGYGLGRYARLWVERRMGGLAAWRTAEGHFQQWGGAAIYLTRFLLTPLAVPTNLIAGGSTYPFWRFFGYDALGEATWLLVYGGLGYFFGSQWEALSELISNFSGLLAGIVLLAGGLYLWTQRLRRRSQRLAWAAQGSQPASPRPEKGGADSA</sequence>
<evidence type="ECO:0000313" key="9">
    <source>
        <dbReference type="EMBL" id="TQE94766.1"/>
    </source>
</evidence>
<dbReference type="InterPro" id="IPR032816">
    <property type="entry name" value="VTT_dom"/>
</dbReference>
<reference evidence="9 10" key="1">
    <citation type="submission" date="2019-06" db="EMBL/GenBank/DDBJ databases">
        <title>Genome sequence of Litorilinea aerophila BAA-2444.</title>
        <authorList>
            <person name="Maclea K.S."/>
            <person name="Maurais E.G."/>
            <person name="Iannazzi L.C."/>
        </authorList>
    </citation>
    <scope>NUCLEOTIDE SEQUENCE [LARGE SCALE GENOMIC DNA]</scope>
    <source>
        <strain evidence="9 10">ATCC BAA-2444</strain>
    </source>
</reference>
<dbReference type="Proteomes" id="UP000317371">
    <property type="component" value="Unassembled WGS sequence"/>
</dbReference>
<evidence type="ECO:0000259" key="8">
    <source>
        <dbReference type="Pfam" id="PF09335"/>
    </source>
</evidence>
<evidence type="ECO:0000256" key="1">
    <source>
        <dbReference type="ARBA" id="ARBA00004651"/>
    </source>
</evidence>
<keyword evidence="10" id="KW-1185">Reference proteome</keyword>
<dbReference type="InParanoid" id="A0A540VDC1"/>
<feature type="transmembrane region" description="Helical" evidence="7">
    <location>
        <begin position="138"/>
        <end position="158"/>
    </location>
</feature>
<evidence type="ECO:0000256" key="7">
    <source>
        <dbReference type="SAM" id="Phobius"/>
    </source>
</evidence>
<dbReference type="PANTHER" id="PTHR42709">
    <property type="entry name" value="ALKALINE PHOSPHATASE LIKE PROTEIN"/>
    <property type="match status" value="1"/>
</dbReference>
<comment type="similarity">
    <text evidence="2">Belongs to the DedA family.</text>
</comment>
<dbReference type="OrthoDB" id="162303at2"/>
<dbReference type="GO" id="GO:0005886">
    <property type="term" value="C:plasma membrane"/>
    <property type="evidence" value="ECO:0007669"/>
    <property type="project" value="UniProtKB-SubCell"/>
</dbReference>
<dbReference type="InterPro" id="IPR051311">
    <property type="entry name" value="DedA_domain"/>
</dbReference>
<evidence type="ECO:0000313" key="10">
    <source>
        <dbReference type="Proteomes" id="UP000317371"/>
    </source>
</evidence>
<dbReference type="RefSeq" id="WP_141610991.1">
    <property type="nucleotide sequence ID" value="NZ_VIGC02000020.1"/>
</dbReference>
<evidence type="ECO:0000256" key="5">
    <source>
        <dbReference type="ARBA" id="ARBA00022989"/>
    </source>
</evidence>
<comment type="caution">
    <text evidence="9">The sequence shown here is derived from an EMBL/GenBank/DDBJ whole genome shotgun (WGS) entry which is preliminary data.</text>
</comment>
<comment type="subcellular location">
    <subcellularLocation>
        <location evidence="1">Cell membrane</location>
        <topology evidence="1">Multi-pass membrane protein</topology>
    </subcellularLocation>
</comment>
<keyword evidence="4 7" id="KW-0812">Transmembrane</keyword>